<dbReference type="Pfam" id="PF04657">
    <property type="entry name" value="DMT_YdcZ"/>
    <property type="match status" value="1"/>
</dbReference>
<dbReference type="RefSeq" id="WP_066049752.1">
    <property type="nucleotide sequence ID" value="NZ_CP014223.1"/>
</dbReference>
<name>A0A0X1U847_ANAPI</name>
<reference evidence="4" key="2">
    <citation type="submission" date="2016-01" db="EMBL/GenBank/DDBJ databases">
        <authorList>
            <person name="Poehlein A."/>
            <person name="Schlien K."/>
            <person name="Gottschalk G."/>
            <person name="Buckel W."/>
            <person name="Daniel R."/>
        </authorList>
    </citation>
    <scope>NUCLEOTIDE SEQUENCE [LARGE SCALE GENOMIC DNA]</scope>
    <source>
        <strain evidence="4">X2</strain>
    </source>
</reference>
<evidence type="ECO:0000313" key="4">
    <source>
        <dbReference type="Proteomes" id="UP000068026"/>
    </source>
</evidence>
<dbReference type="EMBL" id="FQUA01000004">
    <property type="protein sequence ID" value="SHE63586.1"/>
    <property type="molecule type" value="Genomic_DNA"/>
</dbReference>
<keyword evidence="1" id="KW-0812">Transmembrane</keyword>
<dbReference type="OrthoDB" id="1654616at2"/>
<feature type="transmembrane region" description="Helical" evidence="1">
    <location>
        <begin position="65"/>
        <end position="87"/>
    </location>
</feature>
<reference evidence="3" key="4">
    <citation type="submission" date="2016-11" db="EMBL/GenBank/DDBJ databases">
        <authorList>
            <person name="Varghese N."/>
            <person name="Submissions S."/>
        </authorList>
    </citation>
    <scope>NUCLEOTIDE SEQUENCE</scope>
    <source>
        <strain evidence="3">DSM 1682</strain>
    </source>
</reference>
<dbReference type="PANTHER" id="PTHR34821:SF2">
    <property type="entry name" value="INNER MEMBRANE PROTEIN YDCZ"/>
    <property type="match status" value="1"/>
</dbReference>
<dbReference type="GO" id="GO:0005886">
    <property type="term" value="C:plasma membrane"/>
    <property type="evidence" value="ECO:0007669"/>
    <property type="project" value="TreeGrafter"/>
</dbReference>
<gene>
    <name evidence="2" type="ORF">CPRO_15090</name>
    <name evidence="3" type="ORF">SAMN02745151_01320</name>
</gene>
<evidence type="ECO:0000256" key="1">
    <source>
        <dbReference type="SAM" id="Phobius"/>
    </source>
</evidence>
<evidence type="ECO:0000313" key="2">
    <source>
        <dbReference type="EMBL" id="AMJ41102.1"/>
    </source>
</evidence>
<dbReference type="PANTHER" id="PTHR34821">
    <property type="entry name" value="INNER MEMBRANE PROTEIN YDCZ"/>
    <property type="match status" value="1"/>
</dbReference>
<evidence type="ECO:0000313" key="5">
    <source>
        <dbReference type="Proteomes" id="UP000184204"/>
    </source>
</evidence>
<keyword evidence="1" id="KW-0472">Membrane</keyword>
<evidence type="ECO:0000313" key="3">
    <source>
        <dbReference type="EMBL" id="SHE63586.1"/>
    </source>
</evidence>
<organism evidence="3 5">
    <name type="scientific">Anaerotignum propionicum DSM 1682</name>
    <dbReference type="NCBI Taxonomy" id="991789"/>
    <lineage>
        <taxon>Bacteria</taxon>
        <taxon>Bacillati</taxon>
        <taxon>Bacillota</taxon>
        <taxon>Clostridia</taxon>
        <taxon>Lachnospirales</taxon>
        <taxon>Anaerotignaceae</taxon>
        <taxon>Anaerotignum</taxon>
    </lineage>
</organism>
<accession>A0A0X1U847</accession>
<keyword evidence="1" id="KW-1133">Transmembrane helix</keyword>
<feature type="transmembrane region" description="Helical" evidence="1">
    <location>
        <begin position="27"/>
        <end position="49"/>
    </location>
</feature>
<dbReference type="Proteomes" id="UP000184204">
    <property type="component" value="Unassembled WGS sequence"/>
</dbReference>
<keyword evidence="4" id="KW-1185">Reference proteome</keyword>
<dbReference type="EMBL" id="CP014223">
    <property type="protein sequence ID" value="AMJ41102.1"/>
    <property type="molecule type" value="Genomic_DNA"/>
</dbReference>
<proteinExistence type="predicted"/>
<feature type="transmembrane region" description="Helical" evidence="1">
    <location>
        <begin position="125"/>
        <end position="140"/>
    </location>
</feature>
<reference evidence="2 4" key="1">
    <citation type="journal article" date="2016" name="Genome Announc.">
        <title>Complete Genome Sequence of the Amino Acid-Fermenting Clostridium propionicum X2 (DSM 1682).</title>
        <authorList>
            <person name="Poehlein A."/>
            <person name="Schlien K."/>
            <person name="Chowdhury N.P."/>
            <person name="Gottschalk G."/>
            <person name="Buckel W."/>
            <person name="Daniel R."/>
        </authorList>
    </citation>
    <scope>NUCLEOTIDE SEQUENCE [LARGE SCALE GENOMIC DNA]</scope>
    <source>
        <strain evidence="2 4">X2</strain>
    </source>
</reference>
<reference evidence="5" key="3">
    <citation type="submission" date="2016-11" db="EMBL/GenBank/DDBJ databases">
        <authorList>
            <person name="Jaros S."/>
            <person name="Januszkiewicz K."/>
            <person name="Wedrychowicz H."/>
        </authorList>
    </citation>
    <scope>NUCLEOTIDE SEQUENCE [LARGE SCALE GENOMIC DNA]</scope>
    <source>
        <strain evidence="5">DSM 1682</strain>
    </source>
</reference>
<dbReference type="KEGG" id="cpro:CPRO_15090"/>
<dbReference type="AlphaFoldDB" id="A0A0X1U847"/>
<sequence length="141" mass="15711">MVYYIFLILAGIFQGFMVSLNGQLGNYYSLFGVCFFVHVIAAVLLFFYIKIKEKKPITFGGVPKYVYAVGFMGVTLVASSSWCILHIGATQLLSLSIIGQMISSALVDHYGWFNAVKKPFRFKQLPCYLLVLAGVLIVVYA</sequence>
<dbReference type="Proteomes" id="UP000068026">
    <property type="component" value="Chromosome"/>
</dbReference>
<dbReference type="InterPro" id="IPR006750">
    <property type="entry name" value="YdcZ"/>
</dbReference>
<protein>
    <submittedName>
        <fullName evidence="3">Transporter family-2 protein</fullName>
    </submittedName>
</protein>